<dbReference type="PANTHER" id="PTHR47235">
    <property type="entry name" value="BLR6548 PROTEIN"/>
    <property type="match status" value="1"/>
</dbReference>
<proteinExistence type="predicted"/>
<sequence length="155" mass="16850">MVLATQAWFDAVNAQGGVLGRLLRAVAFDDGDRLDASVKRVQRLVYMLSVMGTQSAMRALGACAAGPVSFIGLQPYINTKVLLEGLRCAGRDLSRSRAVQALESLRRLDIGGVRGGLRQAHVPGPEVPQFHHHRRGREVRPLGCHLLSITIHLIP</sequence>
<dbReference type="EMBL" id="FPBX01000033">
    <property type="protein sequence ID" value="SFU89807.1"/>
    <property type="molecule type" value="Genomic_DNA"/>
</dbReference>
<dbReference type="STRING" id="343013.SAMN04489707_103310"/>
<reference evidence="1 2" key="1">
    <citation type="submission" date="2016-10" db="EMBL/GenBank/DDBJ databases">
        <authorList>
            <person name="de Groot N.N."/>
        </authorList>
    </citation>
    <scope>NUCLEOTIDE SEQUENCE [LARGE SCALE GENOMIC DNA]</scope>
    <source>
        <strain evidence="1 2">R-24608</strain>
    </source>
</reference>
<dbReference type="OrthoDB" id="9777352at2"/>
<dbReference type="Gene3D" id="3.40.50.2300">
    <property type="match status" value="1"/>
</dbReference>
<keyword evidence="2" id="KW-1185">Reference proteome</keyword>
<organism evidence="1 2">
    <name type="scientific">Paenacidovorax caeni</name>
    <dbReference type="NCBI Taxonomy" id="343013"/>
    <lineage>
        <taxon>Bacteria</taxon>
        <taxon>Pseudomonadati</taxon>
        <taxon>Pseudomonadota</taxon>
        <taxon>Betaproteobacteria</taxon>
        <taxon>Burkholderiales</taxon>
        <taxon>Comamonadaceae</taxon>
        <taxon>Paenacidovorax</taxon>
    </lineage>
</organism>
<dbReference type="SUPFAM" id="SSF53822">
    <property type="entry name" value="Periplasmic binding protein-like I"/>
    <property type="match status" value="1"/>
</dbReference>
<dbReference type="RefSeq" id="WP_054256933.1">
    <property type="nucleotide sequence ID" value="NZ_CYIG01000028.1"/>
</dbReference>
<protein>
    <submittedName>
        <fullName evidence="1">Uncharacterized protein</fullName>
    </submittedName>
</protein>
<gene>
    <name evidence="1" type="ORF">SAMN04489707_103310</name>
</gene>
<dbReference type="Proteomes" id="UP000183656">
    <property type="component" value="Unassembled WGS sequence"/>
</dbReference>
<accession>A0A1I7JX96</accession>
<evidence type="ECO:0000313" key="1">
    <source>
        <dbReference type="EMBL" id="SFU89807.1"/>
    </source>
</evidence>
<evidence type="ECO:0000313" key="2">
    <source>
        <dbReference type="Proteomes" id="UP000183656"/>
    </source>
</evidence>
<dbReference type="PANTHER" id="PTHR47235:SF1">
    <property type="entry name" value="BLR6548 PROTEIN"/>
    <property type="match status" value="1"/>
</dbReference>
<dbReference type="AlphaFoldDB" id="A0A1I7JX96"/>
<name>A0A1I7JX96_9BURK</name>
<dbReference type="InterPro" id="IPR028082">
    <property type="entry name" value="Peripla_BP_I"/>
</dbReference>